<dbReference type="RefSeq" id="XP_068137744.1">
    <property type="nucleotide sequence ID" value="XM_068281643.1"/>
</dbReference>
<sequence>MMHENLFLSSIFFTTDPPQLWQPRCRASLSSMLPPELVELICNLLDLADLCAIAETEIFSIPDSIFKQKLEPLCPWFEPQFSCRNSYRECAMEYLRRQQPGAKFAPRLRRAGPEEFGSVMRLSPKNGTHAAPLVTPAKELRTCVYTSNHGIKVDLSKENEWWDWEEQEEEGGDEVMSEIISLPQMLIITTLGNCQMYCCFGGGNATVIVKFKDSPGLEPDIVHHAGVDCFFLQIMGPHVFLFEFASSCFGADPYWTANYLHQKRFRELQSRKESESPWHLIFYDGLLQYFEPKRYCAIQLSLDIDTKTITDKVRSKHVVHVDQAHPLDKRDYRYSIIEGKNEKLYIHDITTRLVVDANQLGESGMLDADLIRRMDELVINDES</sequence>
<dbReference type="VEuPathDB" id="FungiDB:YALI1_A05737g"/>
<evidence type="ECO:0000313" key="2">
    <source>
        <dbReference type="Proteomes" id="UP000182444"/>
    </source>
</evidence>
<evidence type="ECO:0000313" key="1">
    <source>
        <dbReference type="EMBL" id="AOW00293.1"/>
    </source>
</evidence>
<organism evidence="1 2">
    <name type="scientific">Yarrowia lipolytica</name>
    <name type="common">Candida lipolytica</name>
    <dbReference type="NCBI Taxonomy" id="4952"/>
    <lineage>
        <taxon>Eukaryota</taxon>
        <taxon>Fungi</taxon>
        <taxon>Dikarya</taxon>
        <taxon>Ascomycota</taxon>
        <taxon>Saccharomycotina</taxon>
        <taxon>Dipodascomycetes</taxon>
        <taxon>Dipodascales</taxon>
        <taxon>Dipodascales incertae sedis</taxon>
        <taxon>Yarrowia</taxon>
    </lineage>
</organism>
<dbReference type="GeneID" id="94582304"/>
<dbReference type="VEuPathDB" id="FungiDB:YALI0_A05885g"/>
<protein>
    <submittedName>
        <fullName evidence="1">Uncharacterized protein</fullName>
    </submittedName>
</protein>
<dbReference type="EMBL" id="CP017553">
    <property type="protein sequence ID" value="AOW00293.1"/>
    <property type="molecule type" value="Genomic_DNA"/>
</dbReference>
<accession>A0A1D8N3S3</accession>
<name>A0A1D8N3S3_YARLL</name>
<dbReference type="AlphaFoldDB" id="A0A1D8N3S3"/>
<reference evidence="1 2" key="1">
    <citation type="journal article" date="2016" name="PLoS ONE">
        <title>Sequence Assembly of Yarrowia lipolytica Strain W29/CLIB89 Shows Transposable Element Diversity.</title>
        <authorList>
            <person name="Magnan C."/>
            <person name="Yu J."/>
            <person name="Chang I."/>
            <person name="Jahn E."/>
            <person name="Kanomata Y."/>
            <person name="Wu J."/>
            <person name="Zeller M."/>
            <person name="Oakes M."/>
            <person name="Baldi P."/>
            <person name="Sandmeyer S."/>
        </authorList>
    </citation>
    <scope>NUCLEOTIDE SEQUENCE [LARGE SCALE GENOMIC DNA]</scope>
    <source>
        <strain evidence="2">CLIB89(W29)</strain>
    </source>
</reference>
<gene>
    <name evidence="1" type="ORF">YALI1_A05737g</name>
</gene>
<proteinExistence type="predicted"/>
<dbReference type="Proteomes" id="UP000182444">
    <property type="component" value="Chromosome 1A"/>
</dbReference>